<dbReference type="RefSeq" id="WP_080800113.1">
    <property type="nucleotide sequence ID" value="NZ_LT828541.1"/>
</dbReference>
<gene>
    <name evidence="2" type="ORF">MTBBW1_300113</name>
</gene>
<dbReference type="EMBL" id="FWEV01000224">
    <property type="protein sequence ID" value="SLM31382.1"/>
    <property type="molecule type" value="Genomic_DNA"/>
</dbReference>
<proteinExistence type="predicted"/>
<evidence type="ECO:0000313" key="2">
    <source>
        <dbReference type="EMBL" id="SLM31382.1"/>
    </source>
</evidence>
<organism evidence="2 3">
    <name type="scientific">Desulfamplus magnetovallimortis</name>
    <dbReference type="NCBI Taxonomy" id="1246637"/>
    <lineage>
        <taxon>Bacteria</taxon>
        <taxon>Pseudomonadati</taxon>
        <taxon>Thermodesulfobacteriota</taxon>
        <taxon>Desulfobacteria</taxon>
        <taxon>Desulfobacterales</taxon>
        <taxon>Desulfobacteraceae</taxon>
        <taxon>Desulfamplus</taxon>
    </lineage>
</organism>
<dbReference type="Proteomes" id="UP000191931">
    <property type="component" value="Unassembled WGS sequence"/>
</dbReference>
<feature type="domain" description="Nitroreductase" evidence="1">
    <location>
        <begin position="75"/>
        <end position="256"/>
    </location>
</feature>
<dbReference type="CDD" id="cd02142">
    <property type="entry name" value="McbC_SagB-like_oxidoreductase"/>
    <property type="match status" value="1"/>
</dbReference>
<sequence length="260" mass="28893">MTNPNHNRGNRFDYNRFFLKDTIRQQINFARTDQNQQREAPPLQKPCPADVVRIDIPDGEASLKKLCNMSVADAILKRESVRNYTSASLTLNELSALLWATQGVRKILSTCTALRSVPSAGARHAFETYLAVSRIDGLPSGLYRFLPFERKLAQLSIDSTIGHKAASACLGQRFVASSAVTFFWTVIPYRTEWRYDLAAHKVIAIDAGHLCQNLYLACTSLGAGTCAIAAYDQDACDKLLGVDGEEEFTIYMAPVGMRFM</sequence>
<dbReference type="AlphaFoldDB" id="A0A1W1HG73"/>
<keyword evidence="3" id="KW-1185">Reference proteome</keyword>
<dbReference type="InterPro" id="IPR052544">
    <property type="entry name" value="Bacteriocin_Proc_Enz"/>
</dbReference>
<dbReference type="SUPFAM" id="SSF55469">
    <property type="entry name" value="FMN-dependent nitroreductase-like"/>
    <property type="match status" value="1"/>
</dbReference>
<name>A0A1W1HG73_9BACT</name>
<accession>A0A1W1HG73</accession>
<dbReference type="InterPro" id="IPR020051">
    <property type="entry name" value="SagB-type_dehydrogenase"/>
</dbReference>
<protein>
    <recommendedName>
        <fullName evidence="1">Nitroreductase domain-containing protein</fullName>
    </recommendedName>
</protein>
<dbReference type="InterPro" id="IPR000415">
    <property type="entry name" value="Nitroreductase-like"/>
</dbReference>
<evidence type="ECO:0000259" key="1">
    <source>
        <dbReference type="Pfam" id="PF00881"/>
    </source>
</evidence>
<dbReference type="GO" id="GO:0016491">
    <property type="term" value="F:oxidoreductase activity"/>
    <property type="evidence" value="ECO:0007669"/>
    <property type="project" value="InterPro"/>
</dbReference>
<dbReference type="Gene3D" id="3.40.109.10">
    <property type="entry name" value="NADH Oxidase"/>
    <property type="match status" value="1"/>
</dbReference>
<reference evidence="2 3" key="1">
    <citation type="submission" date="2017-03" db="EMBL/GenBank/DDBJ databases">
        <authorList>
            <person name="Afonso C.L."/>
            <person name="Miller P.J."/>
            <person name="Scott M.A."/>
            <person name="Spackman E."/>
            <person name="Goraichik I."/>
            <person name="Dimitrov K.M."/>
            <person name="Suarez D.L."/>
            <person name="Swayne D.E."/>
        </authorList>
    </citation>
    <scope>NUCLEOTIDE SEQUENCE [LARGE SCALE GENOMIC DNA]</scope>
    <source>
        <strain evidence="2">PRJEB14757</strain>
    </source>
</reference>
<dbReference type="PANTHER" id="PTHR43745:SF2">
    <property type="entry name" value="NITROREDUCTASE MJ1384-RELATED"/>
    <property type="match status" value="1"/>
</dbReference>
<dbReference type="Pfam" id="PF00881">
    <property type="entry name" value="Nitroreductase"/>
    <property type="match status" value="1"/>
</dbReference>
<dbReference type="OrthoDB" id="9801593at2"/>
<dbReference type="NCBIfam" id="TIGR03605">
    <property type="entry name" value="antibiot_sagB"/>
    <property type="match status" value="1"/>
</dbReference>
<dbReference type="PANTHER" id="PTHR43745">
    <property type="entry name" value="NITROREDUCTASE MJ1384-RELATED"/>
    <property type="match status" value="1"/>
</dbReference>
<dbReference type="InterPro" id="IPR029479">
    <property type="entry name" value="Nitroreductase"/>
</dbReference>
<dbReference type="STRING" id="1246637.MTBBW1_300113"/>
<evidence type="ECO:0000313" key="3">
    <source>
        <dbReference type="Proteomes" id="UP000191931"/>
    </source>
</evidence>